<dbReference type="SUPFAM" id="SSF53756">
    <property type="entry name" value="UDP-Glycosyltransferase/glycogen phosphorylase"/>
    <property type="match status" value="1"/>
</dbReference>
<dbReference type="AlphaFoldDB" id="A0AAD8QEX6"/>
<evidence type="ECO:0000313" key="7">
    <source>
        <dbReference type="Proteomes" id="UP001231189"/>
    </source>
</evidence>
<keyword evidence="7" id="KW-1185">Reference proteome</keyword>
<dbReference type="InterPro" id="IPR002213">
    <property type="entry name" value="UDP_glucos_trans"/>
</dbReference>
<dbReference type="PANTHER" id="PTHR48047">
    <property type="entry name" value="GLYCOSYLTRANSFERASE"/>
    <property type="match status" value="1"/>
</dbReference>
<dbReference type="Proteomes" id="UP001231189">
    <property type="component" value="Unassembled WGS sequence"/>
</dbReference>
<evidence type="ECO:0000313" key="6">
    <source>
        <dbReference type="EMBL" id="KAK1601312.1"/>
    </source>
</evidence>
<name>A0AAD8QEX6_LOLMU</name>
<evidence type="ECO:0000256" key="5">
    <source>
        <dbReference type="RuleBase" id="RU362057"/>
    </source>
</evidence>
<organism evidence="6 7">
    <name type="scientific">Lolium multiflorum</name>
    <name type="common">Italian ryegrass</name>
    <name type="synonym">Lolium perenne subsp. multiflorum</name>
    <dbReference type="NCBI Taxonomy" id="4521"/>
    <lineage>
        <taxon>Eukaryota</taxon>
        <taxon>Viridiplantae</taxon>
        <taxon>Streptophyta</taxon>
        <taxon>Embryophyta</taxon>
        <taxon>Tracheophyta</taxon>
        <taxon>Spermatophyta</taxon>
        <taxon>Magnoliopsida</taxon>
        <taxon>Liliopsida</taxon>
        <taxon>Poales</taxon>
        <taxon>Poaceae</taxon>
        <taxon>BOP clade</taxon>
        <taxon>Pooideae</taxon>
        <taxon>Poodae</taxon>
        <taxon>Poeae</taxon>
        <taxon>Poeae Chloroplast Group 2 (Poeae type)</taxon>
        <taxon>Loliodinae</taxon>
        <taxon>Loliinae</taxon>
        <taxon>Lolium</taxon>
    </lineage>
</organism>
<dbReference type="CDD" id="cd03784">
    <property type="entry name" value="GT1_Gtf-like"/>
    <property type="match status" value="1"/>
</dbReference>
<protein>
    <recommendedName>
        <fullName evidence="5">Glycosyltransferase</fullName>
        <ecNumber evidence="5">2.4.1.-</ecNumber>
    </recommendedName>
</protein>
<dbReference type="Gene3D" id="3.40.50.2000">
    <property type="entry name" value="Glycogen Phosphorylase B"/>
    <property type="match status" value="2"/>
</dbReference>
<evidence type="ECO:0000256" key="2">
    <source>
        <dbReference type="ARBA" id="ARBA00022676"/>
    </source>
</evidence>
<dbReference type="Pfam" id="PF00201">
    <property type="entry name" value="UDPGT"/>
    <property type="match status" value="1"/>
</dbReference>
<evidence type="ECO:0000256" key="1">
    <source>
        <dbReference type="ARBA" id="ARBA00009995"/>
    </source>
</evidence>
<dbReference type="PANTHER" id="PTHR48047:SF45">
    <property type="entry name" value="SCOPOLETIN GLUCOSYLTRANSFERASE-LIKE"/>
    <property type="match status" value="1"/>
</dbReference>
<dbReference type="EC" id="2.4.1.-" evidence="5"/>
<evidence type="ECO:0000256" key="4">
    <source>
        <dbReference type="RuleBase" id="RU003718"/>
    </source>
</evidence>
<comment type="caution">
    <text evidence="6">The sequence shown here is derived from an EMBL/GenBank/DDBJ whole genome shotgun (WGS) entry which is preliminary data.</text>
</comment>
<dbReference type="InterPro" id="IPR035595">
    <property type="entry name" value="UDP_glycos_trans_CS"/>
</dbReference>
<evidence type="ECO:0000256" key="3">
    <source>
        <dbReference type="ARBA" id="ARBA00022679"/>
    </source>
</evidence>
<dbReference type="FunFam" id="3.40.50.2000:FF:000063">
    <property type="entry name" value="Glycosyltransferase"/>
    <property type="match status" value="1"/>
</dbReference>
<gene>
    <name evidence="6" type="ORF">QYE76_000117</name>
</gene>
<reference evidence="6" key="1">
    <citation type="submission" date="2023-07" db="EMBL/GenBank/DDBJ databases">
        <title>A chromosome-level genome assembly of Lolium multiflorum.</title>
        <authorList>
            <person name="Chen Y."/>
            <person name="Copetti D."/>
            <person name="Kolliker R."/>
            <person name="Studer B."/>
        </authorList>
    </citation>
    <scope>NUCLEOTIDE SEQUENCE</scope>
    <source>
        <strain evidence="6">02402/16</strain>
        <tissue evidence="6">Leaf</tissue>
    </source>
</reference>
<comment type="similarity">
    <text evidence="1 4">Belongs to the UDP-glycosyltransferase family.</text>
</comment>
<dbReference type="PROSITE" id="PS00375">
    <property type="entry name" value="UDPGT"/>
    <property type="match status" value="1"/>
</dbReference>
<sequence>MPFPDVGLPSGVENYMALTTLQVDCRAKFMRAVQLVQEPFHRFLADNRPVDAVVSDNFFSWSADAAAEHGVPRLVFTGTSVFARSCNESMLRSNPFETTTANEGDPEALVSLPGLPHRVELRRSQMMDPGKQPGAWAFYQSNNAADQRSFGEVFNSFHDLEPDYVEHFQTMLGRRAFLVGPVALATRDMAGSGDNVNTDVNKDCCLRWLDTKPTGSVVYVSFGTATRFSPVELREISHGLDLSGKNFVWAISAGESTEWMPEGFAELTANVGDSHGFIIRGWAPQTLILNHPALGGFITHCGWNSVLEAVTAGVPMVTWPRYADQFYNEKLVVEVLKVGVSVGARDYASAMENHEVIGGEVIAESIMALMGNNEQGDAIRKKTNELGVKARSAVEKGGSSYSDVGRLMDELMARRRCSVDFRAAGGV</sequence>
<proteinExistence type="inferred from homology"/>
<dbReference type="GO" id="GO:0035251">
    <property type="term" value="F:UDP-glucosyltransferase activity"/>
    <property type="evidence" value="ECO:0007669"/>
    <property type="project" value="TreeGrafter"/>
</dbReference>
<accession>A0AAD8QEX6</accession>
<keyword evidence="3 4" id="KW-0808">Transferase</keyword>
<dbReference type="EMBL" id="JAUUTY010000465">
    <property type="protein sequence ID" value="KAK1601312.1"/>
    <property type="molecule type" value="Genomic_DNA"/>
</dbReference>
<keyword evidence="2 4" id="KW-0328">Glycosyltransferase</keyword>